<name>A0AAV1RE80_9ROSI</name>
<proteinExistence type="predicted"/>
<comment type="caution">
    <text evidence="2">The sequence shown here is derived from an EMBL/GenBank/DDBJ whole genome shotgun (WGS) entry which is preliminary data.</text>
</comment>
<feature type="compositionally biased region" description="Basic and acidic residues" evidence="1">
    <location>
        <begin position="66"/>
        <end position="75"/>
    </location>
</feature>
<feature type="region of interest" description="Disordered" evidence="1">
    <location>
        <begin position="66"/>
        <end position="107"/>
    </location>
</feature>
<organism evidence="2 3">
    <name type="scientific">Dovyalis caffra</name>
    <dbReference type="NCBI Taxonomy" id="77055"/>
    <lineage>
        <taxon>Eukaryota</taxon>
        <taxon>Viridiplantae</taxon>
        <taxon>Streptophyta</taxon>
        <taxon>Embryophyta</taxon>
        <taxon>Tracheophyta</taxon>
        <taxon>Spermatophyta</taxon>
        <taxon>Magnoliopsida</taxon>
        <taxon>eudicotyledons</taxon>
        <taxon>Gunneridae</taxon>
        <taxon>Pentapetalae</taxon>
        <taxon>rosids</taxon>
        <taxon>fabids</taxon>
        <taxon>Malpighiales</taxon>
        <taxon>Salicaceae</taxon>
        <taxon>Flacourtieae</taxon>
        <taxon>Dovyalis</taxon>
    </lineage>
</organism>
<feature type="compositionally biased region" description="Basic residues" evidence="1">
    <location>
        <begin position="97"/>
        <end position="107"/>
    </location>
</feature>
<dbReference type="EMBL" id="CAWUPB010000950">
    <property type="protein sequence ID" value="CAK7334177.1"/>
    <property type="molecule type" value="Genomic_DNA"/>
</dbReference>
<evidence type="ECO:0000256" key="1">
    <source>
        <dbReference type="SAM" id="MobiDB-lite"/>
    </source>
</evidence>
<accession>A0AAV1RE80</accession>
<sequence length="107" mass="11767">MAASIVEVLNKILRQIGIPQKKTKSRNLKQTCNTNHVQFDSGYLNGFSLGGTLYAVKSSKGLKKKFNERQKENNQNKDTLTENSAIVDGARASAPCKSHHSPSPHDT</sequence>
<gene>
    <name evidence="2" type="ORF">DCAF_LOCUS9785</name>
</gene>
<protein>
    <submittedName>
        <fullName evidence="2">Uncharacterized protein</fullName>
    </submittedName>
</protein>
<dbReference type="AlphaFoldDB" id="A0AAV1RE80"/>
<evidence type="ECO:0000313" key="3">
    <source>
        <dbReference type="Proteomes" id="UP001314170"/>
    </source>
</evidence>
<dbReference type="Proteomes" id="UP001314170">
    <property type="component" value="Unassembled WGS sequence"/>
</dbReference>
<reference evidence="2 3" key="1">
    <citation type="submission" date="2024-01" db="EMBL/GenBank/DDBJ databases">
        <authorList>
            <person name="Waweru B."/>
        </authorList>
    </citation>
    <scope>NUCLEOTIDE SEQUENCE [LARGE SCALE GENOMIC DNA]</scope>
</reference>
<evidence type="ECO:0000313" key="2">
    <source>
        <dbReference type="EMBL" id="CAK7334177.1"/>
    </source>
</evidence>
<keyword evidence="3" id="KW-1185">Reference proteome</keyword>